<evidence type="ECO:0000256" key="2">
    <source>
        <dbReference type="ARBA" id="ARBA00010581"/>
    </source>
</evidence>
<organism evidence="9 10">
    <name type="scientific">Rhodopseudomonas julia</name>
    <dbReference type="NCBI Taxonomy" id="200617"/>
    <lineage>
        <taxon>Bacteria</taxon>
        <taxon>Pseudomonadati</taxon>
        <taxon>Pseudomonadota</taxon>
        <taxon>Alphaproteobacteria</taxon>
        <taxon>Hyphomicrobiales</taxon>
        <taxon>Nitrobacteraceae</taxon>
        <taxon>Rhodopseudomonas</taxon>
    </lineage>
</organism>
<feature type="transmembrane region" description="Helical" evidence="7">
    <location>
        <begin position="45"/>
        <end position="69"/>
    </location>
</feature>
<name>A0ABU0C6T4_9BRAD</name>
<dbReference type="PANTHER" id="PTHR11403">
    <property type="entry name" value="CYTOCHROME C OXIDASE SUBUNIT III"/>
    <property type="match status" value="1"/>
</dbReference>
<keyword evidence="10" id="KW-1185">Reference proteome</keyword>
<dbReference type="InterPro" id="IPR035973">
    <property type="entry name" value="Cyt_c_oxidase_su3-like_sf"/>
</dbReference>
<dbReference type="InterPro" id="IPR024791">
    <property type="entry name" value="Cyt_c/ubiquinol_Oxase_su3"/>
</dbReference>
<reference evidence="9 10" key="1">
    <citation type="submission" date="2023-07" db="EMBL/GenBank/DDBJ databases">
        <title>Genomic Encyclopedia of Type Strains, Phase IV (KMG-IV): sequencing the most valuable type-strain genomes for metagenomic binning, comparative biology and taxonomic classification.</title>
        <authorList>
            <person name="Goeker M."/>
        </authorList>
    </citation>
    <scope>NUCLEOTIDE SEQUENCE [LARGE SCALE GENOMIC DNA]</scope>
    <source>
        <strain evidence="9 10">DSM 11549</strain>
    </source>
</reference>
<dbReference type="InterPro" id="IPR013833">
    <property type="entry name" value="Cyt_c_oxidase_su3_a-hlx"/>
</dbReference>
<gene>
    <name evidence="9" type="ORF">J2R99_002107</name>
</gene>
<feature type="domain" description="Heme-copper oxidase subunit III family profile" evidence="8">
    <location>
        <begin position="1"/>
        <end position="71"/>
    </location>
</feature>
<sequence length="72" mass="8033">MIFVSFYWAMTGIHAIHTAIGLGTWAVVALLVHRGRVIPDKTGRIEVAGLCWHFADTIWIILSPLLYLVGRS</sequence>
<feature type="transmembrane region" description="Helical" evidence="7">
    <location>
        <begin position="6"/>
        <end position="33"/>
    </location>
</feature>
<accession>A0ABU0C6T4</accession>
<keyword evidence="4 7" id="KW-1133">Transmembrane helix</keyword>
<comment type="caution">
    <text evidence="9">The sequence shown here is derived from an EMBL/GenBank/DDBJ whole genome shotgun (WGS) entry which is preliminary data.</text>
</comment>
<dbReference type="PROSITE" id="PS50253">
    <property type="entry name" value="COX3"/>
    <property type="match status" value="1"/>
</dbReference>
<dbReference type="RefSeq" id="WP_307154438.1">
    <property type="nucleotide sequence ID" value="NZ_JAUSUK010000002.1"/>
</dbReference>
<dbReference type="SUPFAM" id="SSF81452">
    <property type="entry name" value="Cytochrome c oxidase subunit III-like"/>
    <property type="match status" value="1"/>
</dbReference>
<evidence type="ECO:0000256" key="6">
    <source>
        <dbReference type="RuleBase" id="RU003376"/>
    </source>
</evidence>
<protein>
    <submittedName>
        <fullName evidence="9">Heme/copper-type cytochrome/quinol oxidase subunit 3</fullName>
    </submittedName>
</protein>
<evidence type="ECO:0000256" key="7">
    <source>
        <dbReference type="SAM" id="Phobius"/>
    </source>
</evidence>
<keyword evidence="3 6" id="KW-0812">Transmembrane</keyword>
<dbReference type="Proteomes" id="UP001230253">
    <property type="component" value="Unassembled WGS sequence"/>
</dbReference>
<dbReference type="InterPro" id="IPR000298">
    <property type="entry name" value="Cyt_c_oxidase-like_su3"/>
</dbReference>
<proteinExistence type="inferred from homology"/>
<evidence type="ECO:0000256" key="1">
    <source>
        <dbReference type="ARBA" id="ARBA00004141"/>
    </source>
</evidence>
<evidence type="ECO:0000313" key="10">
    <source>
        <dbReference type="Proteomes" id="UP001230253"/>
    </source>
</evidence>
<keyword evidence="5 7" id="KW-0472">Membrane</keyword>
<evidence type="ECO:0000313" key="9">
    <source>
        <dbReference type="EMBL" id="MDQ0326238.1"/>
    </source>
</evidence>
<dbReference type="PANTHER" id="PTHR11403:SF6">
    <property type="entry name" value="NITRIC OXIDE REDUCTASE SUBUNIT E"/>
    <property type="match status" value="1"/>
</dbReference>
<evidence type="ECO:0000256" key="3">
    <source>
        <dbReference type="ARBA" id="ARBA00022692"/>
    </source>
</evidence>
<dbReference type="Gene3D" id="1.20.120.80">
    <property type="entry name" value="Cytochrome c oxidase, subunit III, four-helix bundle"/>
    <property type="match status" value="1"/>
</dbReference>
<evidence type="ECO:0000256" key="4">
    <source>
        <dbReference type="ARBA" id="ARBA00022989"/>
    </source>
</evidence>
<comment type="similarity">
    <text evidence="2 6">Belongs to the cytochrome c oxidase subunit 3 family.</text>
</comment>
<comment type="subcellular location">
    <subcellularLocation>
        <location evidence="6">Cell membrane</location>
        <topology evidence="6">Multi-pass membrane protein</topology>
    </subcellularLocation>
    <subcellularLocation>
        <location evidence="1">Membrane</location>
        <topology evidence="1">Multi-pass membrane protein</topology>
    </subcellularLocation>
</comment>
<evidence type="ECO:0000256" key="5">
    <source>
        <dbReference type="ARBA" id="ARBA00023136"/>
    </source>
</evidence>
<evidence type="ECO:0000259" key="8">
    <source>
        <dbReference type="PROSITE" id="PS50253"/>
    </source>
</evidence>
<dbReference type="EMBL" id="JAUSUK010000002">
    <property type="protein sequence ID" value="MDQ0326238.1"/>
    <property type="molecule type" value="Genomic_DNA"/>
</dbReference>